<comment type="similarity">
    <text evidence="2">Belongs to the resistance-nodulation-cell division (RND) (TC 2.A.6) family. MmpL subfamily.</text>
</comment>
<gene>
    <name evidence="9" type="ORF">Aph01nite_12510</name>
</gene>
<feature type="transmembrane region" description="Helical" evidence="7">
    <location>
        <begin position="219"/>
        <end position="239"/>
    </location>
</feature>
<keyword evidence="10" id="KW-1185">Reference proteome</keyword>
<dbReference type="PANTHER" id="PTHR33406:SF11">
    <property type="entry name" value="MEMBRANE PROTEIN SCO6666-RELATED"/>
    <property type="match status" value="1"/>
</dbReference>
<evidence type="ECO:0000259" key="8">
    <source>
        <dbReference type="Pfam" id="PF03176"/>
    </source>
</evidence>
<evidence type="ECO:0000256" key="1">
    <source>
        <dbReference type="ARBA" id="ARBA00004651"/>
    </source>
</evidence>
<reference evidence="9" key="1">
    <citation type="submission" date="2021-01" db="EMBL/GenBank/DDBJ databases">
        <title>Whole genome shotgun sequence of Acrocarpospora phusangensis NBRC 108782.</title>
        <authorList>
            <person name="Komaki H."/>
            <person name="Tamura T."/>
        </authorList>
    </citation>
    <scope>NUCLEOTIDE SEQUENCE</scope>
    <source>
        <strain evidence="9">NBRC 108782</strain>
    </source>
</reference>
<feature type="domain" description="Membrane transport protein MMPL" evidence="8">
    <location>
        <begin position="103"/>
        <end position="372"/>
    </location>
</feature>
<feature type="transmembrane region" description="Helical" evidence="7">
    <location>
        <begin position="579"/>
        <end position="601"/>
    </location>
</feature>
<name>A0A919Q7E9_9ACTN</name>
<feature type="transmembrane region" description="Helical" evidence="7">
    <location>
        <begin position="627"/>
        <end position="648"/>
    </location>
</feature>
<dbReference type="GO" id="GO:0005886">
    <property type="term" value="C:plasma membrane"/>
    <property type="evidence" value="ECO:0007669"/>
    <property type="project" value="UniProtKB-SubCell"/>
</dbReference>
<feature type="transmembrane region" description="Helical" evidence="7">
    <location>
        <begin position="654"/>
        <end position="672"/>
    </location>
</feature>
<protein>
    <submittedName>
        <fullName evidence="9">Membrane protein</fullName>
    </submittedName>
</protein>
<dbReference type="AlphaFoldDB" id="A0A919Q7E9"/>
<feature type="transmembrane region" description="Helical" evidence="7">
    <location>
        <begin position="541"/>
        <end position="559"/>
    </location>
</feature>
<feature type="domain" description="Membrane transport protein MMPL" evidence="8">
    <location>
        <begin position="463"/>
        <end position="690"/>
    </location>
</feature>
<dbReference type="Gene3D" id="1.20.1640.10">
    <property type="entry name" value="Multidrug efflux transporter AcrB transmembrane domain"/>
    <property type="match status" value="2"/>
</dbReference>
<feature type="transmembrane region" description="Helical" evidence="7">
    <location>
        <begin position="316"/>
        <end position="343"/>
    </location>
</feature>
<evidence type="ECO:0000313" key="9">
    <source>
        <dbReference type="EMBL" id="GIH22941.1"/>
    </source>
</evidence>
<proteinExistence type="inferred from homology"/>
<evidence type="ECO:0000313" key="10">
    <source>
        <dbReference type="Proteomes" id="UP000640052"/>
    </source>
</evidence>
<feature type="transmembrane region" description="Helical" evidence="7">
    <location>
        <begin position="291"/>
        <end position="310"/>
    </location>
</feature>
<evidence type="ECO:0000256" key="2">
    <source>
        <dbReference type="ARBA" id="ARBA00010157"/>
    </source>
</evidence>
<keyword evidence="3" id="KW-1003">Cell membrane</keyword>
<dbReference type="Proteomes" id="UP000640052">
    <property type="component" value="Unassembled WGS sequence"/>
</dbReference>
<feature type="transmembrane region" description="Helical" evidence="7">
    <location>
        <begin position="371"/>
        <end position="391"/>
    </location>
</feature>
<comment type="caution">
    <text evidence="9">The sequence shown here is derived from an EMBL/GenBank/DDBJ whole genome shotgun (WGS) entry which is preliminary data.</text>
</comment>
<keyword evidence="5 7" id="KW-1133">Transmembrane helix</keyword>
<dbReference type="PANTHER" id="PTHR33406">
    <property type="entry name" value="MEMBRANE PROTEIN MJ1562-RELATED"/>
    <property type="match status" value="1"/>
</dbReference>
<dbReference type="InterPro" id="IPR050545">
    <property type="entry name" value="Mycobact_MmpL"/>
</dbReference>
<dbReference type="SUPFAM" id="SSF82866">
    <property type="entry name" value="Multidrug efflux transporter AcrB transmembrane domain"/>
    <property type="match status" value="2"/>
</dbReference>
<dbReference type="EMBL" id="BOOA01000007">
    <property type="protein sequence ID" value="GIH22941.1"/>
    <property type="molecule type" value="Genomic_DNA"/>
</dbReference>
<evidence type="ECO:0000256" key="5">
    <source>
        <dbReference type="ARBA" id="ARBA00022989"/>
    </source>
</evidence>
<evidence type="ECO:0000256" key="4">
    <source>
        <dbReference type="ARBA" id="ARBA00022692"/>
    </source>
</evidence>
<dbReference type="Pfam" id="PF03176">
    <property type="entry name" value="MMPL"/>
    <property type="match status" value="2"/>
</dbReference>
<feature type="transmembrane region" description="Helical" evidence="7">
    <location>
        <begin position="194"/>
        <end position="212"/>
    </location>
</feature>
<organism evidence="9 10">
    <name type="scientific">Acrocarpospora phusangensis</name>
    <dbReference type="NCBI Taxonomy" id="1070424"/>
    <lineage>
        <taxon>Bacteria</taxon>
        <taxon>Bacillati</taxon>
        <taxon>Actinomycetota</taxon>
        <taxon>Actinomycetes</taxon>
        <taxon>Streptosporangiales</taxon>
        <taxon>Streptosporangiaceae</taxon>
        <taxon>Acrocarpospora</taxon>
    </lineage>
</organism>
<evidence type="ECO:0000256" key="3">
    <source>
        <dbReference type="ARBA" id="ARBA00022475"/>
    </source>
</evidence>
<comment type="subcellular location">
    <subcellularLocation>
        <location evidence="1">Cell membrane</location>
        <topology evidence="1">Multi-pass membrane protein</topology>
    </subcellularLocation>
</comment>
<dbReference type="InterPro" id="IPR004869">
    <property type="entry name" value="MMPL_dom"/>
</dbReference>
<sequence>MSSCRRMRRPFAGPQTQGMFAALGRLCHRRRHLVLLLWTGLLVAGFGFGSQVFDRLEPQRASPVFESVRGATLMNEHSPVGSRVVGMLDGPPVESVRGPASAAVADLKRVPGVYRVSSAWDSPGLTATDGKAGMIVVDLADDLTPERTTETVDRVADRLHAISAPGLRVLAGGGALVNREVNRQVAEDTARGEMIAIPAALLVMVLVFGGFLAAGVPVLGALCSVAGALLTLYGFSALGDLDPNIVPVTTVLSLGLSLDYALLYVSRFKEERARHGVADAIEHAAATAGRAIGYSAVVVGVSLAGLFVFQSPFYHAIGAAGVSVVAVAALASLTLTPALLGVLGNRIKPQRASADEGRFARLARAVQRRPATTVAVTGLVLVVSALPFLGVRFNNGGVDLLPTSFESRQVADLTRDRFPGGGAPPIQLVARSSQAELQGYLDTLRGFARVGEARQLAPQVAVAEVYTAGDGRDERAEEAVTWLRAHRPAFPLYVAGSAAGVMDFRGEMADRLPWAILVVALGTFVMLFLLTGSVLVPIKALIMNTLSLGAAFGAIVLIFQDGYLADVLGFTPTGTLETWVPVLVFMFAFGLSMDYEVFLLARIKEFHDAGLPNDRAVAVGLQRSGKIITSAALVMVVVFGGFAAGRMLGIKEMGLALAVAIAVDATLVRCLLVPATMTLLGRWNWWAPGPLRRLHDRFGLREGRPEPGRVPVG</sequence>
<feature type="transmembrane region" description="Helical" evidence="7">
    <location>
        <begin position="245"/>
        <end position="265"/>
    </location>
</feature>
<keyword evidence="6 7" id="KW-0472">Membrane</keyword>
<accession>A0A919Q7E9</accession>
<evidence type="ECO:0000256" key="7">
    <source>
        <dbReference type="SAM" id="Phobius"/>
    </source>
</evidence>
<evidence type="ECO:0000256" key="6">
    <source>
        <dbReference type="ARBA" id="ARBA00023136"/>
    </source>
</evidence>
<feature type="transmembrane region" description="Helical" evidence="7">
    <location>
        <begin position="512"/>
        <end position="536"/>
    </location>
</feature>
<keyword evidence="4 7" id="KW-0812">Transmembrane</keyword>